<dbReference type="Proteomes" id="UP000014400">
    <property type="component" value="Unassembled WGS sequence"/>
</dbReference>
<dbReference type="SUPFAM" id="SSF158472">
    <property type="entry name" value="HAMP domain-like"/>
    <property type="match status" value="1"/>
</dbReference>
<feature type="transmembrane region" description="Helical" evidence="11">
    <location>
        <begin position="164"/>
        <end position="185"/>
    </location>
</feature>
<proteinExistence type="predicted"/>
<evidence type="ECO:0000256" key="11">
    <source>
        <dbReference type="SAM" id="Phobius"/>
    </source>
</evidence>
<keyword evidence="6 9" id="KW-0418">Kinase</keyword>
<dbReference type="InterPro" id="IPR003018">
    <property type="entry name" value="GAF"/>
</dbReference>
<dbReference type="Gene3D" id="3.30.450.40">
    <property type="match status" value="1"/>
</dbReference>
<dbReference type="SMART" id="SM00304">
    <property type="entry name" value="HAMP"/>
    <property type="match status" value="1"/>
</dbReference>
<evidence type="ECO:0000256" key="7">
    <source>
        <dbReference type="ARBA" id="ARBA00022840"/>
    </source>
</evidence>
<dbReference type="PROSITE" id="PS50885">
    <property type="entry name" value="HAMP"/>
    <property type="match status" value="1"/>
</dbReference>
<accession>S3C3G0</accession>
<keyword evidence="9" id="KW-1003">Cell membrane</keyword>
<feature type="coiled-coil region" evidence="10">
    <location>
        <begin position="223"/>
        <end position="257"/>
    </location>
</feature>
<evidence type="ECO:0000256" key="5">
    <source>
        <dbReference type="ARBA" id="ARBA00022741"/>
    </source>
</evidence>
<dbReference type="CDD" id="cd16917">
    <property type="entry name" value="HATPase_UhpB-NarQ-NarX-like"/>
    <property type="match status" value="1"/>
</dbReference>
<dbReference type="InterPro" id="IPR011712">
    <property type="entry name" value="Sig_transdc_His_kin_sub3_dim/P"/>
</dbReference>
<dbReference type="InterPro" id="IPR016380">
    <property type="entry name" value="Sig_transdc_His_kin_NarX/NarQ"/>
</dbReference>
<organism evidence="14 15">
    <name type="scientific">Sutterella wadsworthensis HGA0223</name>
    <dbReference type="NCBI Taxonomy" id="1203554"/>
    <lineage>
        <taxon>Bacteria</taxon>
        <taxon>Pseudomonadati</taxon>
        <taxon>Pseudomonadota</taxon>
        <taxon>Betaproteobacteria</taxon>
        <taxon>Burkholderiales</taxon>
        <taxon>Sutterellaceae</taxon>
        <taxon>Sutterella</taxon>
    </lineage>
</organism>
<keyword evidence="9" id="KW-0997">Cell inner membrane</keyword>
<dbReference type="InterPro" id="IPR036890">
    <property type="entry name" value="HATPase_C_sf"/>
</dbReference>
<dbReference type="InterPro" id="IPR029016">
    <property type="entry name" value="GAF-like_dom_sf"/>
</dbReference>
<dbReference type="InterPro" id="IPR050482">
    <property type="entry name" value="Sensor_HK_TwoCompSys"/>
</dbReference>
<feature type="domain" description="HAMP" evidence="13">
    <location>
        <begin position="186"/>
        <end position="238"/>
    </location>
</feature>
<dbReference type="PROSITE" id="PS50109">
    <property type="entry name" value="HIS_KIN"/>
    <property type="match status" value="1"/>
</dbReference>
<dbReference type="EC" id="2.7.13.3" evidence="9"/>
<keyword evidence="4 9" id="KW-0808">Transferase</keyword>
<dbReference type="Pfam" id="PF07730">
    <property type="entry name" value="HisKA_3"/>
    <property type="match status" value="1"/>
</dbReference>
<dbReference type="eggNOG" id="COG3850">
    <property type="taxonomic scope" value="Bacteria"/>
</dbReference>
<keyword evidence="11" id="KW-1133">Transmembrane helix</keyword>
<gene>
    <name evidence="14" type="ORF">HMPREF1476_00558</name>
</gene>
<dbReference type="InterPro" id="IPR003594">
    <property type="entry name" value="HATPase_dom"/>
</dbReference>
<keyword evidence="10" id="KW-0175">Coiled coil</keyword>
<dbReference type="Pfam" id="PF02518">
    <property type="entry name" value="HATPase_c"/>
    <property type="match status" value="1"/>
</dbReference>
<dbReference type="SMART" id="SM00387">
    <property type="entry name" value="HATPase_c"/>
    <property type="match status" value="1"/>
</dbReference>
<dbReference type="AlphaFoldDB" id="S3C3G0"/>
<dbReference type="Gene3D" id="3.30.565.10">
    <property type="entry name" value="Histidine kinase-like ATPase, C-terminal domain"/>
    <property type="match status" value="1"/>
</dbReference>
<dbReference type="PANTHER" id="PTHR24421">
    <property type="entry name" value="NITRATE/NITRITE SENSOR PROTEIN NARX-RELATED"/>
    <property type="match status" value="1"/>
</dbReference>
<dbReference type="SUPFAM" id="SSF55874">
    <property type="entry name" value="ATPase domain of HSP90 chaperone/DNA topoisomerase II/histidine kinase"/>
    <property type="match status" value="1"/>
</dbReference>
<keyword evidence="7 9" id="KW-0067">ATP-binding</keyword>
<feature type="domain" description="Histidine kinase" evidence="12">
    <location>
        <begin position="539"/>
        <end position="627"/>
    </location>
</feature>
<dbReference type="STRING" id="1203554.HMPREF1476_00558"/>
<evidence type="ECO:0000313" key="15">
    <source>
        <dbReference type="Proteomes" id="UP000014400"/>
    </source>
</evidence>
<evidence type="ECO:0000256" key="9">
    <source>
        <dbReference type="PIRNR" id="PIRNR003167"/>
    </source>
</evidence>
<dbReference type="EMBL" id="ATCF01000010">
    <property type="protein sequence ID" value="EPE00778.1"/>
    <property type="molecule type" value="Genomic_DNA"/>
</dbReference>
<evidence type="ECO:0000256" key="1">
    <source>
        <dbReference type="ARBA" id="ARBA00000085"/>
    </source>
</evidence>
<keyword evidence="8 9" id="KW-0902">Two-component regulatory system</keyword>
<dbReference type="GO" id="GO:0005886">
    <property type="term" value="C:plasma membrane"/>
    <property type="evidence" value="ECO:0007669"/>
    <property type="project" value="UniProtKB-SubCell"/>
</dbReference>
<evidence type="ECO:0000256" key="10">
    <source>
        <dbReference type="SAM" id="Coils"/>
    </source>
</evidence>
<evidence type="ECO:0000259" key="12">
    <source>
        <dbReference type="PROSITE" id="PS50109"/>
    </source>
</evidence>
<dbReference type="InterPro" id="IPR003660">
    <property type="entry name" value="HAMP_dom"/>
</dbReference>
<evidence type="ECO:0000259" key="13">
    <source>
        <dbReference type="PROSITE" id="PS50885"/>
    </source>
</evidence>
<comment type="subcellular location">
    <subcellularLocation>
        <location evidence="9">Cell inner membrane</location>
    </subcellularLocation>
    <subcellularLocation>
        <location evidence="2">Membrane</location>
    </subcellularLocation>
</comment>
<keyword evidence="15" id="KW-1185">Reference proteome</keyword>
<protein>
    <recommendedName>
        <fullName evidence="9">Sensor protein</fullName>
        <ecNumber evidence="9">2.7.13.3</ecNumber>
    </recommendedName>
</protein>
<keyword evidence="11" id="KW-0812">Transmembrane</keyword>
<evidence type="ECO:0000313" key="14">
    <source>
        <dbReference type="EMBL" id="EPE00778.1"/>
    </source>
</evidence>
<dbReference type="CDD" id="cd06225">
    <property type="entry name" value="HAMP"/>
    <property type="match status" value="1"/>
</dbReference>
<comment type="caution">
    <text evidence="14">The sequence shown here is derived from an EMBL/GenBank/DDBJ whole genome shotgun (WGS) entry which is preliminary data.</text>
</comment>
<evidence type="ECO:0000256" key="6">
    <source>
        <dbReference type="ARBA" id="ARBA00022777"/>
    </source>
</evidence>
<keyword evidence="3" id="KW-0597">Phosphoprotein</keyword>
<name>S3C3G0_9BURK</name>
<dbReference type="GO" id="GO:0046983">
    <property type="term" value="F:protein dimerization activity"/>
    <property type="evidence" value="ECO:0007669"/>
    <property type="project" value="UniProtKB-UniRule"/>
</dbReference>
<comment type="catalytic activity">
    <reaction evidence="1 9">
        <text>ATP + protein L-histidine = ADP + protein N-phospho-L-histidine.</text>
        <dbReference type="EC" id="2.7.13.3"/>
    </reaction>
</comment>
<dbReference type="SMART" id="SM00065">
    <property type="entry name" value="GAF"/>
    <property type="match status" value="1"/>
</dbReference>
<keyword evidence="5 9" id="KW-0547">Nucleotide-binding</keyword>
<evidence type="ECO:0000256" key="4">
    <source>
        <dbReference type="ARBA" id="ARBA00022679"/>
    </source>
</evidence>
<dbReference type="RefSeq" id="WP_016473930.1">
    <property type="nucleotide sequence ID" value="NZ_KE150480.1"/>
</dbReference>
<dbReference type="Gene3D" id="1.20.5.1930">
    <property type="match status" value="1"/>
</dbReference>
<dbReference type="SUPFAM" id="SSF55781">
    <property type="entry name" value="GAF domain-like"/>
    <property type="match status" value="1"/>
</dbReference>
<dbReference type="Pfam" id="PF13185">
    <property type="entry name" value="GAF_2"/>
    <property type="match status" value="1"/>
</dbReference>
<reference evidence="14 15" key="1">
    <citation type="submission" date="2013-04" db="EMBL/GenBank/DDBJ databases">
        <title>The Genome Sequence of Sutterella wadsworthensis HGA0223.</title>
        <authorList>
            <consortium name="The Broad Institute Genomics Platform"/>
            <person name="Earl A."/>
            <person name="Ward D."/>
            <person name="Feldgarden M."/>
            <person name="Gevers D."/>
            <person name="Schmidt T.M."/>
            <person name="Dover J."/>
            <person name="Dai D."/>
            <person name="Walker B."/>
            <person name="Young S."/>
            <person name="Zeng Q."/>
            <person name="Gargeya S."/>
            <person name="Fitzgerald M."/>
            <person name="Haas B."/>
            <person name="Abouelleil A."/>
            <person name="Allen A.W."/>
            <person name="Alvarado L."/>
            <person name="Arachchi H.M."/>
            <person name="Berlin A.M."/>
            <person name="Chapman S.B."/>
            <person name="Gainer-Dewar J."/>
            <person name="Goldberg J."/>
            <person name="Griggs A."/>
            <person name="Gujja S."/>
            <person name="Hansen M."/>
            <person name="Howarth C."/>
            <person name="Imamovic A."/>
            <person name="Ireland A."/>
            <person name="Larimer J."/>
            <person name="McCowan C."/>
            <person name="Murphy C."/>
            <person name="Pearson M."/>
            <person name="Poon T.W."/>
            <person name="Priest M."/>
            <person name="Roberts A."/>
            <person name="Saif S."/>
            <person name="Shea T."/>
            <person name="Sisk P."/>
            <person name="Sykes S."/>
            <person name="Wortman J."/>
            <person name="Nusbaum C."/>
            <person name="Birren B."/>
        </authorList>
    </citation>
    <scope>NUCLEOTIDE SEQUENCE [LARGE SCALE GENOMIC DNA]</scope>
    <source>
        <strain evidence="14 15">HGA0223</strain>
    </source>
</reference>
<dbReference type="GO" id="GO:0000155">
    <property type="term" value="F:phosphorelay sensor kinase activity"/>
    <property type="evidence" value="ECO:0007669"/>
    <property type="project" value="UniProtKB-UniRule"/>
</dbReference>
<keyword evidence="9 11" id="KW-0472">Membrane</keyword>
<dbReference type="PIRSF" id="PIRSF003167">
    <property type="entry name" value="STHK_NarX/NarQ"/>
    <property type="match status" value="1"/>
</dbReference>
<dbReference type="Gene3D" id="6.10.340.10">
    <property type="match status" value="1"/>
</dbReference>
<evidence type="ECO:0000256" key="8">
    <source>
        <dbReference type="ARBA" id="ARBA00023012"/>
    </source>
</evidence>
<dbReference type="InterPro" id="IPR005467">
    <property type="entry name" value="His_kinase_dom"/>
</dbReference>
<dbReference type="HOGENOM" id="CLU_000445_20_10_4"/>
<dbReference type="PATRIC" id="fig|1203554.3.peg.540"/>
<sequence>MFILKYFKSLSARLLVLTLLWVSFVSGSIAWTMLVNWELEASASAKYAVGELRLHAYRAAYFSQTGSSRLDFDKELQAMLDGFKNVRSGDSWKPLLLPREPDIADKLDLLEGRWRGSIEPMFVRARELGKPVDEYALSSFLDEATNLAHRIEEWRSGYLWQLRYLQMLLIVLAIGSLFAIMLLLWRWVIRPINELGEGINRLSGGDLTARVTPRSEDEIGRIAQGFNRMADRLEDLYNNLEQKVAEKTASVEEKNRHLAQLYEITSFFSQQRGMEELTEGFVERIVRYTEADACLVTLVDAKQGAVNIAAASGLRPSDIHEAAEMAFEDSISRTVLQKNYPVRVRLENDQRPLAVVLARAGFSTAYCFKVRSVSESIGVYMLLFRDAPELSSQMIQLLESFSTHLGVAIDNQRLIERERQFAVVQERQLLAQGLHDSIAQALSYLNLQVQFLSEAIKNKDNALRDESLSAIQTGVQECYQDVRELLLNFRERVHSEGFLQGVQTVIDRFEGQSHVSARLRATGDGPKLTPRQKLQVIFIIQEALSNVRKHAQATSVTVTIQNNDDLKVSIVDDGVGIDNDVVEARKGQHVGLSIMAERAARIGAEVKVERASPIGGTRVTLLLPAAAREIS</sequence>
<dbReference type="PANTHER" id="PTHR24421:SF10">
    <property type="entry name" value="NITRATE_NITRITE SENSOR PROTEIN NARQ"/>
    <property type="match status" value="1"/>
</dbReference>
<dbReference type="GO" id="GO:0005524">
    <property type="term" value="F:ATP binding"/>
    <property type="evidence" value="ECO:0007669"/>
    <property type="project" value="UniProtKB-UniRule"/>
</dbReference>
<dbReference type="Pfam" id="PF00672">
    <property type="entry name" value="HAMP"/>
    <property type="match status" value="1"/>
</dbReference>
<evidence type="ECO:0000256" key="2">
    <source>
        <dbReference type="ARBA" id="ARBA00004370"/>
    </source>
</evidence>
<evidence type="ECO:0000256" key="3">
    <source>
        <dbReference type="ARBA" id="ARBA00022553"/>
    </source>
</evidence>